<dbReference type="FunFam" id="3.30.230.40:FF:000003">
    <property type="entry name" value="Imidazoleglycerol-phosphate dehydratase HisB"/>
    <property type="match status" value="1"/>
</dbReference>
<dbReference type="RefSeq" id="WP_274372599.1">
    <property type="nucleotide sequence ID" value="NZ_CP072943.1"/>
</dbReference>
<evidence type="ECO:0000256" key="4">
    <source>
        <dbReference type="ARBA" id="ARBA00023239"/>
    </source>
</evidence>
<keyword evidence="2" id="KW-0028">Amino-acid biosynthesis</keyword>
<dbReference type="InterPro" id="IPR020568">
    <property type="entry name" value="Ribosomal_Su5_D2-typ_SF"/>
</dbReference>
<dbReference type="AlphaFoldDB" id="A0A9Q7EXX7"/>
<keyword evidence="4" id="KW-0456">Lyase</keyword>
<proteinExistence type="predicted"/>
<dbReference type="Proteomes" id="UP000671879">
    <property type="component" value="Chromosome"/>
</dbReference>
<comment type="pathway">
    <text evidence="1">Amino-acid biosynthesis; L-histidine biosynthesis; L-histidine from 5-phospho-alpha-D-ribose 1-diphosphate: step 6/9.</text>
</comment>
<evidence type="ECO:0000313" key="5">
    <source>
        <dbReference type="EMBL" id="QTX31436.1"/>
    </source>
</evidence>
<evidence type="ECO:0000313" key="6">
    <source>
        <dbReference type="Proteomes" id="UP000671879"/>
    </source>
</evidence>
<dbReference type="EMBL" id="CP072943">
    <property type="protein sequence ID" value="QTX31436.1"/>
    <property type="molecule type" value="Genomic_DNA"/>
</dbReference>
<dbReference type="GO" id="GO:0000105">
    <property type="term" value="P:L-histidine biosynthetic process"/>
    <property type="evidence" value="ECO:0007669"/>
    <property type="project" value="UniProtKB-KW"/>
</dbReference>
<dbReference type="InterPro" id="IPR038494">
    <property type="entry name" value="IGPD_sf"/>
</dbReference>
<gene>
    <name evidence="5" type="ORF">KAR29_08640</name>
</gene>
<accession>A0A9Q7EXX7</accession>
<evidence type="ECO:0000256" key="3">
    <source>
        <dbReference type="ARBA" id="ARBA00023102"/>
    </source>
</evidence>
<sequence length="190" mass="20811">MVTERQRKTKETEITLLLDTAPESPAVDVDIDCGFMGHMLTLLAHHGRWSLTVRGRGDDADDHHLVEDLAIVLGSALLEETKKTARTRYGWCALPMDGTLVLASVDISGRGSYSGDLPFPVATCRGFDLELIDEFFRALAREARTTIHIRALAVDNGHHLAEAAFKGLGRAFRQALSPADDEPSSKGSWL</sequence>
<keyword evidence="6" id="KW-1185">Reference proteome</keyword>
<protein>
    <submittedName>
        <fullName evidence="5">Imidazoleglycerol-phosphate dehydratase</fullName>
    </submittedName>
</protein>
<keyword evidence="3" id="KW-0368">Histidine biosynthesis</keyword>
<dbReference type="PANTHER" id="PTHR23133">
    <property type="entry name" value="IMIDAZOLEGLYCEROL-PHOSPHATE DEHYDRATASE HIS7"/>
    <property type="match status" value="1"/>
</dbReference>
<dbReference type="Pfam" id="PF00475">
    <property type="entry name" value="IGPD"/>
    <property type="match status" value="1"/>
</dbReference>
<dbReference type="InterPro" id="IPR000807">
    <property type="entry name" value="ImidazoleglycerolP_deHydtase"/>
</dbReference>
<organism evidence="5 6">
    <name type="scientific">Aminithiophilus ramosus</name>
    <dbReference type="NCBI Taxonomy" id="3029084"/>
    <lineage>
        <taxon>Bacteria</taxon>
        <taxon>Thermotogati</taxon>
        <taxon>Synergistota</taxon>
        <taxon>Synergistia</taxon>
        <taxon>Synergistales</taxon>
        <taxon>Aminithiophilaceae</taxon>
        <taxon>Aminithiophilus</taxon>
    </lineage>
</organism>
<dbReference type="Gene3D" id="3.30.230.40">
    <property type="entry name" value="Imidazole glycerol phosphate dehydratase, domain 1"/>
    <property type="match status" value="2"/>
</dbReference>
<evidence type="ECO:0000256" key="2">
    <source>
        <dbReference type="ARBA" id="ARBA00022605"/>
    </source>
</evidence>
<reference evidence="6" key="1">
    <citation type="submission" date="2021-04" db="EMBL/GenBank/DDBJ databases">
        <title>A novel Synergistetes isolate from a pyrite-forming mixed culture.</title>
        <authorList>
            <person name="Bunk B."/>
            <person name="Sproer C."/>
            <person name="Spring S."/>
            <person name="Pester M."/>
        </authorList>
    </citation>
    <scope>NUCLEOTIDE SEQUENCE [LARGE SCALE GENOMIC DNA]</scope>
    <source>
        <strain evidence="6">J.5.4.2-T.3.5.2</strain>
    </source>
</reference>
<dbReference type="SUPFAM" id="SSF54211">
    <property type="entry name" value="Ribosomal protein S5 domain 2-like"/>
    <property type="match status" value="2"/>
</dbReference>
<dbReference type="KEGG" id="aram:KAR29_08640"/>
<dbReference type="GO" id="GO:0004424">
    <property type="term" value="F:imidazoleglycerol-phosphate dehydratase activity"/>
    <property type="evidence" value="ECO:0007669"/>
    <property type="project" value="InterPro"/>
</dbReference>
<dbReference type="PANTHER" id="PTHR23133:SF2">
    <property type="entry name" value="IMIDAZOLEGLYCEROL-PHOSPHATE DEHYDRATASE"/>
    <property type="match status" value="1"/>
</dbReference>
<name>A0A9Q7EXX7_9BACT</name>
<evidence type="ECO:0000256" key="1">
    <source>
        <dbReference type="ARBA" id="ARBA00005047"/>
    </source>
</evidence>